<sequence length="487" mass="54112">MDSATEPTLMQAWETNRSIQRSAAVRLFAATNSALYVTLMERHLDFGARRSETDLAIRLERDMAELGVGDQPHGMDLLKLWAKNGWLHRMADPVVVNQNLCYLTPEARSVLDYMRRLRREDSVATAGSINAIAAGLRRVAGQVSDDPSYIREDLTHQIEELDAELADLDAGRRRRPDLRAAEDEARAIAYQMEQIISDIGQYGSMLDRITTALLDDPNDSDLAYRDRQRQMFDDYEALLESSQSASYHAFTHMIGDPTQRARLVSDIETVTAHLPAIDPGLRSVMDNFFVLVTQQIDEVGRIRRRCARRIRRFVASGTLEQGRGIARQLNDALATANELLTISLADRRLGYELPLATPALTSNGRLAFEIRTPEPPQPAVPATGETDLDSFVSLAGQVDTVELTEVVNNAVVDGPVALSEVIDSLDDPYLAHVIVLWSWALRQSPATGDAAATESIRFRSLDGEDRLIEIPALHFTEPIPTAEVDVL</sequence>
<protein>
    <submittedName>
        <fullName evidence="1">DUF3375 domain-containing protein</fullName>
    </submittedName>
</protein>
<dbReference type="Pfam" id="PF11855">
    <property type="entry name" value="DUF3375"/>
    <property type="match status" value="1"/>
</dbReference>
<evidence type="ECO:0000313" key="2">
    <source>
        <dbReference type="Proteomes" id="UP000267536"/>
    </source>
</evidence>
<accession>A0A3N4GY03</accession>
<dbReference type="OrthoDB" id="4759240at2"/>
<reference evidence="1 2" key="1">
    <citation type="submission" date="2018-11" db="EMBL/GenBank/DDBJ databases">
        <title>Draft genome sequence of Gordonia sp. RS15-1S isolated from rice stems.</title>
        <authorList>
            <person name="Muangham S."/>
        </authorList>
    </citation>
    <scope>NUCLEOTIDE SEQUENCE [LARGE SCALE GENOMIC DNA]</scope>
    <source>
        <strain evidence="1 2">RS15-1S</strain>
    </source>
</reference>
<organism evidence="1 2">
    <name type="scientific">Gordonia oryzae</name>
    <dbReference type="NCBI Taxonomy" id="2487349"/>
    <lineage>
        <taxon>Bacteria</taxon>
        <taxon>Bacillati</taxon>
        <taxon>Actinomycetota</taxon>
        <taxon>Actinomycetes</taxon>
        <taxon>Mycobacteriales</taxon>
        <taxon>Gordoniaceae</taxon>
        <taxon>Gordonia</taxon>
    </lineage>
</organism>
<gene>
    <name evidence="1" type="ORF">EF294_01835</name>
</gene>
<evidence type="ECO:0000313" key="1">
    <source>
        <dbReference type="EMBL" id="RPA66327.1"/>
    </source>
</evidence>
<dbReference type="EMBL" id="RKMH01000001">
    <property type="protein sequence ID" value="RPA66327.1"/>
    <property type="molecule type" value="Genomic_DNA"/>
</dbReference>
<dbReference type="Proteomes" id="UP000267536">
    <property type="component" value="Unassembled WGS sequence"/>
</dbReference>
<dbReference type="InterPro" id="IPR021804">
    <property type="entry name" value="DUF3375"/>
</dbReference>
<dbReference type="AlphaFoldDB" id="A0A3N4GY03"/>
<keyword evidence="2" id="KW-1185">Reference proteome</keyword>
<dbReference type="RefSeq" id="WP_123925289.1">
    <property type="nucleotide sequence ID" value="NZ_JBPSDP010000002.1"/>
</dbReference>
<proteinExistence type="predicted"/>
<comment type="caution">
    <text evidence="1">The sequence shown here is derived from an EMBL/GenBank/DDBJ whole genome shotgun (WGS) entry which is preliminary data.</text>
</comment>
<name>A0A3N4GY03_9ACTN</name>